<evidence type="ECO:0000256" key="4">
    <source>
        <dbReference type="ARBA" id="ARBA00022917"/>
    </source>
</evidence>
<keyword evidence="4" id="KW-0648">Protein biosynthesis</keyword>
<dbReference type="CTD" id="7965"/>
<dbReference type="GO" id="GO:0005634">
    <property type="term" value="C:nucleus"/>
    <property type="evidence" value="ECO:0007669"/>
    <property type="project" value="UniProtKB-SubCell"/>
</dbReference>
<sequence length="313" mass="34754">MPMYKVKPYCSEHRVIDPPTCMYRIASIHQDTGRGSSDAEDGKNDPAIQALESRQEEMLKRLYELKAVVDNLSKTVLTPDADLDVTDINPANYMPTICTTANLDSVLGESFGVLRDIVINANPSEPPLSLLVLHGLLCERYKVLSSVHVHSSVENVPTRLLNCLGEGTKNRPRHEYQLGFTLIWKQVFKPQMKFCVQSMCPIEGEGNIARFLFSLFGNSYNPVTSTIIDSWVDTAIFQLKGGSNKEKAAVMRLLNTNLGKSPWIIGADLSVADVVLYCALQQSEGENSVPSNVQKWIKSCENLASFNLALKLM</sequence>
<evidence type="ECO:0000256" key="3">
    <source>
        <dbReference type="ARBA" id="ARBA00022490"/>
    </source>
</evidence>
<evidence type="ECO:0000259" key="7">
    <source>
        <dbReference type="Pfam" id="PF18569"/>
    </source>
</evidence>
<protein>
    <submittedName>
        <fullName evidence="8">Aminoacyl tRNA synthase complex-interacting multifunctional protein 2-like protein</fullName>
    </submittedName>
</protein>
<dbReference type="OrthoDB" id="2309723at2759"/>
<dbReference type="SUPFAM" id="SSF47616">
    <property type="entry name" value="GST C-terminal domain-like"/>
    <property type="match status" value="1"/>
</dbReference>
<dbReference type="PANTHER" id="PTHR13438:SF2">
    <property type="entry name" value="AMINOACYL TRNA SYNTHASE COMPLEX-INTERACTING MULTIFUNCTIONAL PROTEIN 2"/>
    <property type="match status" value="1"/>
</dbReference>
<proteinExistence type="evidence at transcript level"/>
<dbReference type="RefSeq" id="NP_001279798.1">
    <property type="nucleotide sequence ID" value="NM_001292869.1"/>
</dbReference>
<feature type="domain" description="AIMP2 thioredoxin-like" evidence="7">
    <location>
        <begin position="113"/>
        <end position="203"/>
    </location>
</feature>
<dbReference type="KEGG" id="cmk:103178703"/>
<reference evidence="8" key="1">
    <citation type="journal article" date="2012" name="PLoS ONE">
        <title>Sequencing and Analysis of Full-Length cDNAs, 5'-ESTs and 3'-ESTs from a Cartilaginous Fish, the Elephant Shark (Callorhinchus milii).</title>
        <authorList>
            <person name="Tan Y.Y."/>
            <person name="Kodzius R."/>
            <person name="Tay B.H."/>
            <person name="Tay A."/>
            <person name="Brenner S."/>
            <person name="Venkatesh B."/>
        </authorList>
    </citation>
    <scope>NUCLEOTIDE SEQUENCE</scope>
    <source>
        <tissue evidence="8">Intestine</tissue>
    </source>
</reference>
<comment type="subcellular location">
    <subcellularLocation>
        <location evidence="2">Cytoplasm</location>
        <location evidence="2">Cytosol</location>
    </subcellularLocation>
    <subcellularLocation>
        <location evidence="1">Nucleus</location>
    </subcellularLocation>
</comment>
<evidence type="ECO:0000256" key="5">
    <source>
        <dbReference type="ARBA" id="ARBA00023242"/>
    </source>
</evidence>
<name>K4FSC4_CALMI</name>
<evidence type="ECO:0000256" key="2">
    <source>
        <dbReference type="ARBA" id="ARBA00004514"/>
    </source>
</evidence>
<keyword evidence="3" id="KW-0963">Cytoplasm</keyword>
<dbReference type="PANTHER" id="PTHR13438">
    <property type="entry name" value="AMINOACYL TRNA SYNTHASE COMPLEX-INTERACTING MULTIFUNCTIONAL PROTEIN"/>
    <property type="match status" value="1"/>
</dbReference>
<evidence type="ECO:0000259" key="6">
    <source>
        <dbReference type="Pfam" id="PF16780"/>
    </source>
</evidence>
<dbReference type="InterPro" id="IPR031889">
    <property type="entry name" value="AIMP2_LysRS-bd"/>
</dbReference>
<dbReference type="GeneID" id="103178703"/>
<dbReference type="GO" id="GO:0005829">
    <property type="term" value="C:cytosol"/>
    <property type="evidence" value="ECO:0007669"/>
    <property type="project" value="UniProtKB-SubCell"/>
</dbReference>
<dbReference type="Pfam" id="PF18569">
    <property type="entry name" value="Thioredoxin_16"/>
    <property type="match status" value="1"/>
</dbReference>
<accession>K4FSC4</accession>
<dbReference type="GO" id="GO:0017101">
    <property type="term" value="C:aminoacyl-tRNA synthetase multienzyme complex"/>
    <property type="evidence" value="ECO:0007669"/>
    <property type="project" value="InterPro"/>
</dbReference>
<dbReference type="InterPro" id="IPR041503">
    <property type="entry name" value="AIMP2_thioredoxin"/>
</dbReference>
<dbReference type="Pfam" id="PF16780">
    <property type="entry name" value="AIMP2_LysRS_bd"/>
    <property type="match status" value="1"/>
</dbReference>
<dbReference type="Gene3D" id="1.20.1050.130">
    <property type="match status" value="1"/>
</dbReference>
<keyword evidence="5" id="KW-0539">Nucleus</keyword>
<dbReference type="AlphaFoldDB" id="K4FSC4"/>
<dbReference type="EMBL" id="JX052680">
    <property type="protein sequence ID" value="AFK10908.1"/>
    <property type="molecule type" value="mRNA"/>
</dbReference>
<dbReference type="InterPro" id="IPR036282">
    <property type="entry name" value="Glutathione-S-Trfase_C_sf"/>
</dbReference>
<evidence type="ECO:0000256" key="1">
    <source>
        <dbReference type="ARBA" id="ARBA00004123"/>
    </source>
</evidence>
<organism evidence="8">
    <name type="scientific">Callorhinchus milii</name>
    <name type="common">Ghost shark</name>
    <dbReference type="NCBI Taxonomy" id="7868"/>
    <lineage>
        <taxon>Eukaryota</taxon>
        <taxon>Metazoa</taxon>
        <taxon>Chordata</taxon>
        <taxon>Craniata</taxon>
        <taxon>Vertebrata</taxon>
        <taxon>Chondrichthyes</taxon>
        <taxon>Holocephali</taxon>
        <taxon>Chimaeriformes</taxon>
        <taxon>Callorhinchidae</taxon>
        <taxon>Callorhinchus</taxon>
    </lineage>
</organism>
<dbReference type="GO" id="GO:0006412">
    <property type="term" value="P:translation"/>
    <property type="evidence" value="ECO:0007669"/>
    <property type="project" value="UniProtKB-KW"/>
</dbReference>
<evidence type="ECO:0000313" key="8">
    <source>
        <dbReference type="EMBL" id="AFK10908.1"/>
    </source>
</evidence>
<dbReference type="InterPro" id="IPR042360">
    <property type="entry name" value="AIMP2"/>
</dbReference>
<feature type="domain" description="AIMP2 lysyl-tRNA synthetase binding" evidence="6">
    <location>
        <begin position="1"/>
        <end position="37"/>
    </location>
</feature>